<name>A0A1Y3CH14_9GAMM</name>
<keyword evidence="1" id="KW-0472">Membrane</keyword>
<evidence type="ECO:0000313" key="3">
    <source>
        <dbReference type="Proteomes" id="UP000242765"/>
    </source>
</evidence>
<dbReference type="Proteomes" id="UP000242765">
    <property type="component" value="Unassembled WGS sequence"/>
</dbReference>
<protein>
    <submittedName>
        <fullName evidence="2">Uncharacterized protein</fullName>
    </submittedName>
</protein>
<keyword evidence="1" id="KW-0812">Transmembrane</keyword>
<feature type="transmembrane region" description="Helical" evidence="1">
    <location>
        <begin position="45"/>
        <end position="64"/>
    </location>
</feature>
<evidence type="ECO:0000313" key="2">
    <source>
        <dbReference type="EMBL" id="OTG66426.1"/>
    </source>
</evidence>
<proteinExistence type="predicted"/>
<reference evidence="2 3" key="1">
    <citation type="submission" date="2017-04" db="EMBL/GenBank/DDBJ databases">
        <title>High diversity of culturable Acinetobacter species in natural soil and water ecosystems.</title>
        <authorList>
            <person name="Nemec A."/>
            <person name="Radolfova-Krizova L."/>
        </authorList>
    </citation>
    <scope>NUCLEOTIDE SEQUENCE [LARGE SCALE GENOMIC DNA]</scope>
    <source>
        <strain evidence="2 3">ANC 4999</strain>
    </source>
</reference>
<sequence length="65" mass="7457">MGDMLHFIMECRFERSGGKPYVFQARQGIVILQIEVKHEEKLQQLAVFLLLIMISGVHSLVFPIA</sequence>
<evidence type="ECO:0000256" key="1">
    <source>
        <dbReference type="SAM" id="Phobius"/>
    </source>
</evidence>
<organism evidence="2 3">
    <name type="scientific">Acinetobacter silvestris</name>
    <dbReference type="NCBI Taxonomy" id="1977882"/>
    <lineage>
        <taxon>Bacteria</taxon>
        <taxon>Pseudomonadati</taxon>
        <taxon>Pseudomonadota</taxon>
        <taxon>Gammaproteobacteria</taxon>
        <taxon>Moraxellales</taxon>
        <taxon>Moraxellaceae</taxon>
        <taxon>Acinetobacter</taxon>
    </lineage>
</organism>
<keyword evidence="1" id="KW-1133">Transmembrane helix</keyword>
<accession>A0A1Y3CH14</accession>
<dbReference type="AlphaFoldDB" id="A0A1Y3CH14"/>
<gene>
    <name evidence="2" type="ORF">B9T28_03995</name>
</gene>
<comment type="caution">
    <text evidence="2">The sequence shown here is derived from an EMBL/GenBank/DDBJ whole genome shotgun (WGS) entry which is preliminary data.</text>
</comment>
<dbReference type="EMBL" id="NEGB01000002">
    <property type="protein sequence ID" value="OTG66426.1"/>
    <property type="molecule type" value="Genomic_DNA"/>
</dbReference>
<keyword evidence="3" id="KW-1185">Reference proteome</keyword>